<dbReference type="PRINTS" id="PR00369">
    <property type="entry name" value="FLAVODOXIN"/>
</dbReference>
<dbReference type="InterPro" id="IPR039261">
    <property type="entry name" value="FNR_nucleotide-bd"/>
</dbReference>
<dbReference type="SUPFAM" id="SSF52218">
    <property type="entry name" value="Flavoproteins"/>
    <property type="match status" value="1"/>
</dbReference>
<dbReference type="SUPFAM" id="SSF63380">
    <property type="entry name" value="Riboflavin synthase domain-like"/>
    <property type="match status" value="1"/>
</dbReference>
<dbReference type="RefSeq" id="WP_378982181.1">
    <property type="nucleotide sequence ID" value="NZ_JBHSBW010000007.1"/>
</dbReference>
<feature type="transmembrane region" description="Helical" evidence="2">
    <location>
        <begin position="298"/>
        <end position="323"/>
    </location>
</feature>
<dbReference type="InterPro" id="IPR017938">
    <property type="entry name" value="Riboflavin_synthase-like_b-brl"/>
</dbReference>
<gene>
    <name evidence="4" type="ORF">ACFOWA_04435</name>
</gene>
<evidence type="ECO:0000256" key="2">
    <source>
        <dbReference type="SAM" id="Phobius"/>
    </source>
</evidence>
<dbReference type="Pfam" id="PF03929">
    <property type="entry name" value="PepSY_TM"/>
    <property type="match status" value="1"/>
</dbReference>
<keyword evidence="2" id="KW-1133">Transmembrane helix</keyword>
<feature type="domain" description="Flavodoxin-like" evidence="3">
    <location>
        <begin position="341"/>
        <end position="480"/>
    </location>
</feature>
<evidence type="ECO:0000259" key="3">
    <source>
        <dbReference type="PROSITE" id="PS50902"/>
    </source>
</evidence>
<dbReference type="InterPro" id="IPR029039">
    <property type="entry name" value="Flavoprotein-like_sf"/>
</dbReference>
<proteinExistence type="predicted"/>
<feature type="transmembrane region" description="Helical" evidence="2">
    <location>
        <begin position="130"/>
        <end position="151"/>
    </location>
</feature>
<dbReference type="InterPro" id="IPR001094">
    <property type="entry name" value="Flavdoxin-like"/>
</dbReference>
<keyword evidence="2" id="KW-0472">Membrane</keyword>
<dbReference type="SUPFAM" id="SSF52343">
    <property type="entry name" value="Ferredoxin reductase-like, C-terminal NADP-linked domain"/>
    <property type="match status" value="1"/>
</dbReference>
<dbReference type="InterPro" id="IPR005625">
    <property type="entry name" value="PepSY-ass_TM"/>
</dbReference>
<dbReference type="Proteomes" id="UP001595789">
    <property type="component" value="Unassembled WGS sequence"/>
</dbReference>
<dbReference type="Gene3D" id="3.40.50.80">
    <property type="entry name" value="Nucleotide-binding domain of ferredoxin-NADP reductase (FNR) module"/>
    <property type="match status" value="1"/>
</dbReference>
<dbReference type="PROSITE" id="PS50902">
    <property type="entry name" value="FLAVODOXIN_LIKE"/>
    <property type="match status" value="1"/>
</dbReference>
<keyword evidence="2" id="KW-0812">Transmembrane</keyword>
<dbReference type="PANTHER" id="PTHR19384">
    <property type="entry name" value="NITRIC OXIDE SYNTHASE-RELATED"/>
    <property type="match status" value="1"/>
</dbReference>
<sequence>MMNNFWRYCHLTLAVSSFLFLLLASITGAILSLEPVLERSKPFAAGNLDRITLAQSIPTLRDKYPDLTKISVENNQFVLIEGTDKNGDDLKAYVNPQTGKILGKPDKKNEFFQWVTTLHRSLFLHETGRIFIGITAFLLILIAISGIFLVIKRQRGIKRFFATIPNDKSKQYYHTVIGRLSLVFILLIAISGTYLSLNTLGIIKPFKAGVEVNFDKIQTGAQINLKDFEVFKSIKYAGVHSIEFPFSEDVEDYFILTLKDREIAVNQVTGVILAETKYPFSVLISDFSMKIHTGRASIIWSIILGIASLSILFFIYSGFAITLKRISKGSKNKYAKDECAYILLTGSENGSTHRYASSIHKLLLKQGKKAYLSSLNNYALYPKAEQIIVFTSTYGDGEAPTNASKFIALVKAKPQIQQVNFSVLGFGSKAYPDFCKFAFDVHNFLSAQNWATPLIDIHTVDDRSPSDLLLWQESWSQKANISFAEFSNAEADNLKSLTAFTVKSHTNIGDTILINLKPGIRTRAKSGDLLAIYPANDHRERLYSIGIVDKSIQLSVKLHENGIGSGFLNRLKPGERLKARIIKNTHFNLPAKAPNLILISNGTGIAPFLGMIDENKNKISCHLYCGFQTTSSFEPFKEFLNVKLRESKLNKLNVAYSRAEAKQYVSHLIATNADLVVQNLLSGGVIMICGSLSMQKDILVILDEICASQTEHPLSFYQSRNQILMDCY</sequence>
<evidence type="ECO:0000256" key="1">
    <source>
        <dbReference type="ARBA" id="ARBA00022630"/>
    </source>
</evidence>
<evidence type="ECO:0000313" key="5">
    <source>
        <dbReference type="Proteomes" id="UP001595789"/>
    </source>
</evidence>
<dbReference type="Gene3D" id="3.40.50.360">
    <property type="match status" value="1"/>
</dbReference>
<protein>
    <submittedName>
        <fullName evidence="4">PepSY domain-containing protein</fullName>
    </submittedName>
</protein>
<organism evidence="4 5">
    <name type="scientific">Pedobacter lithocola</name>
    <dbReference type="NCBI Taxonomy" id="1908239"/>
    <lineage>
        <taxon>Bacteria</taxon>
        <taxon>Pseudomonadati</taxon>
        <taxon>Bacteroidota</taxon>
        <taxon>Sphingobacteriia</taxon>
        <taxon>Sphingobacteriales</taxon>
        <taxon>Sphingobacteriaceae</taxon>
        <taxon>Pedobacter</taxon>
    </lineage>
</organism>
<dbReference type="InterPro" id="IPR001433">
    <property type="entry name" value="OxRdtase_FAD/NAD-bd"/>
</dbReference>
<dbReference type="EMBL" id="JBHSBW010000007">
    <property type="protein sequence ID" value="MFC4210416.1"/>
    <property type="molecule type" value="Genomic_DNA"/>
</dbReference>
<accession>A0ABV8P8K5</accession>
<reference evidence="5" key="1">
    <citation type="journal article" date="2019" name="Int. J. Syst. Evol. Microbiol.">
        <title>The Global Catalogue of Microorganisms (GCM) 10K type strain sequencing project: providing services to taxonomists for standard genome sequencing and annotation.</title>
        <authorList>
            <consortium name="The Broad Institute Genomics Platform"/>
            <consortium name="The Broad Institute Genome Sequencing Center for Infectious Disease"/>
            <person name="Wu L."/>
            <person name="Ma J."/>
        </authorList>
    </citation>
    <scope>NUCLEOTIDE SEQUENCE [LARGE SCALE GENOMIC DNA]</scope>
    <source>
        <strain evidence="5">CCM 8691</strain>
    </source>
</reference>
<dbReference type="Pfam" id="PF00258">
    <property type="entry name" value="Flavodoxin_1"/>
    <property type="match status" value="1"/>
</dbReference>
<name>A0ABV8P8K5_9SPHI</name>
<keyword evidence="1" id="KW-0285">Flavoprotein</keyword>
<comment type="caution">
    <text evidence="4">The sequence shown here is derived from an EMBL/GenBank/DDBJ whole genome shotgun (WGS) entry which is preliminary data.</text>
</comment>
<feature type="transmembrane region" description="Helical" evidence="2">
    <location>
        <begin position="172"/>
        <end position="197"/>
    </location>
</feature>
<dbReference type="Pfam" id="PF00175">
    <property type="entry name" value="NAD_binding_1"/>
    <property type="match status" value="1"/>
</dbReference>
<evidence type="ECO:0000313" key="4">
    <source>
        <dbReference type="EMBL" id="MFC4210416.1"/>
    </source>
</evidence>
<dbReference type="InterPro" id="IPR008254">
    <property type="entry name" value="Flavodoxin/NO_synth"/>
</dbReference>
<keyword evidence="5" id="KW-1185">Reference proteome</keyword>